<proteinExistence type="predicted"/>
<evidence type="ECO:0000259" key="1">
    <source>
        <dbReference type="Pfam" id="PF13467"/>
    </source>
</evidence>
<keyword evidence="2" id="KW-0238">DNA-binding</keyword>
<dbReference type="GO" id="GO:0003677">
    <property type="term" value="F:DNA binding"/>
    <property type="evidence" value="ECO:0007669"/>
    <property type="project" value="UniProtKB-KW"/>
</dbReference>
<organism evidence="2 3">
    <name type="scientific">Methylovirgula ligni</name>
    <dbReference type="NCBI Taxonomy" id="569860"/>
    <lineage>
        <taxon>Bacteria</taxon>
        <taxon>Pseudomonadati</taxon>
        <taxon>Pseudomonadota</taxon>
        <taxon>Alphaproteobacteria</taxon>
        <taxon>Hyphomicrobiales</taxon>
        <taxon>Beijerinckiaceae</taxon>
        <taxon>Methylovirgula</taxon>
    </lineage>
</organism>
<name>A0A3D9Z242_9HYPH</name>
<comment type="caution">
    <text evidence="2">The sequence shown here is derived from an EMBL/GenBank/DDBJ whole genome shotgun (WGS) entry which is preliminary data.</text>
</comment>
<dbReference type="Pfam" id="PF13467">
    <property type="entry name" value="RHH_4"/>
    <property type="match status" value="1"/>
</dbReference>
<dbReference type="OrthoDB" id="7477016at2"/>
<reference evidence="2 3" key="1">
    <citation type="submission" date="2018-08" db="EMBL/GenBank/DDBJ databases">
        <title>Genomic Encyclopedia of Type Strains, Phase IV (KMG-IV): sequencing the most valuable type-strain genomes for metagenomic binning, comparative biology and taxonomic classification.</title>
        <authorList>
            <person name="Goeker M."/>
        </authorList>
    </citation>
    <scope>NUCLEOTIDE SEQUENCE [LARGE SCALE GENOMIC DNA]</scope>
    <source>
        <strain evidence="2 3">BW863</strain>
    </source>
</reference>
<keyword evidence="3" id="KW-1185">Reference proteome</keyword>
<gene>
    <name evidence="2" type="ORF">DES32_0453</name>
</gene>
<dbReference type="Gene3D" id="1.10.3990.20">
    <property type="entry name" value="protein bp1543"/>
    <property type="match status" value="1"/>
</dbReference>
<dbReference type="RefSeq" id="WP_115835033.1">
    <property type="nucleotide sequence ID" value="NZ_CP025086.1"/>
</dbReference>
<feature type="domain" description="Ribbon-helix-helix" evidence="1">
    <location>
        <begin position="10"/>
        <end position="71"/>
    </location>
</feature>
<evidence type="ECO:0000313" key="2">
    <source>
        <dbReference type="EMBL" id="REF89234.1"/>
    </source>
</evidence>
<dbReference type="InterPro" id="IPR038268">
    <property type="entry name" value="RHH_sf"/>
</dbReference>
<dbReference type="EMBL" id="QUMO01000001">
    <property type="protein sequence ID" value="REF89234.1"/>
    <property type="molecule type" value="Genomic_DNA"/>
</dbReference>
<accession>A0A3D9Z242</accession>
<dbReference type="InterPro" id="IPR027373">
    <property type="entry name" value="RHH_dom"/>
</dbReference>
<protein>
    <submittedName>
        <fullName evidence="2">Putative DNA-binding ribbon-helix-helix protein</fullName>
    </submittedName>
</protein>
<sequence length="77" mass="8166">MPEPGGSAIAKHSLTIAGHRTSISLESAFWDALRDIAHTRRLSLAALIGEIDAGRGTANLSSAIRVYVLTQLRALAQ</sequence>
<evidence type="ECO:0000313" key="3">
    <source>
        <dbReference type="Proteomes" id="UP000256900"/>
    </source>
</evidence>
<dbReference type="Proteomes" id="UP000256900">
    <property type="component" value="Unassembled WGS sequence"/>
</dbReference>
<dbReference type="AlphaFoldDB" id="A0A3D9Z242"/>